<keyword evidence="3" id="KW-1185">Reference proteome</keyword>
<name>A0ABV6GZ67_9PAST</name>
<dbReference type="PANTHER" id="PTHR47738">
    <property type="entry name" value="PTS SYSTEM FRUCTOSE-LIKE EIIA COMPONENT-RELATED"/>
    <property type="match status" value="1"/>
</dbReference>
<organism evidence="2 3">
    <name type="scientific">Gallibacterium trehalosifermentans</name>
    <dbReference type="NCBI Taxonomy" id="516935"/>
    <lineage>
        <taxon>Bacteria</taxon>
        <taxon>Pseudomonadati</taxon>
        <taxon>Pseudomonadota</taxon>
        <taxon>Gammaproteobacteria</taxon>
        <taxon>Pasteurellales</taxon>
        <taxon>Pasteurellaceae</taxon>
        <taxon>Gallibacterium</taxon>
    </lineage>
</organism>
<dbReference type="PANTHER" id="PTHR47738:SF4">
    <property type="entry name" value="PTS SYSTEM GALACTITOL-SPECIFIC EIIA COMPONENT"/>
    <property type="match status" value="1"/>
</dbReference>
<protein>
    <submittedName>
        <fullName evidence="2">PTS galactitol transporter subunit IIA</fullName>
        <ecNumber evidence="2">2.7.1.200</ecNumber>
    </submittedName>
</protein>
<accession>A0ABV6GZ67</accession>
<dbReference type="PROSITE" id="PS51094">
    <property type="entry name" value="PTS_EIIA_TYPE_2"/>
    <property type="match status" value="1"/>
</dbReference>
<sequence>MTTNLLIKTDVEFKSYDEVFYHLADTFIEQGIVKESYKEAIFAREAEFPTGIALEQNHAVAIPHCDVSHALKPAIYVIRPNKAVQFNRPDEDGIVDAELIIALVVTDPKEQLVLLRKLFGKLQENEFVETLINATDANLPNLIKQNLQL</sequence>
<dbReference type="EC" id="2.7.1.200" evidence="2"/>
<dbReference type="Proteomes" id="UP001589767">
    <property type="component" value="Unassembled WGS sequence"/>
</dbReference>
<dbReference type="NCBIfam" id="NF007236">
    <property type="entry name" value="PRK09665.1"/>
    <property type="match status" value="1"/>
</dbReference>
<evidence type="ECO:0000313" key="3">
    <source>
        <dbReference type="Proteomes" id="UP001589767"/>
    </source>
</evidence>
<gene>
    <name evidence="2" type="primary">gatA</name>
    <name evidence="2" type="ORF">ACFFHK_02920</name>
</gene>
<dbReference type="EMBL" id="JBHLWB010000002">
    <property type="protein sequence ID" value="MFC0308660.1"/>
    <property type="molecule type" value="Genomic_DNA"/>
</dbReference>
<dbReference type="SUPFAM" id="SSF55804">
    <property type="entry name" value="Phoshotransferase/anion transport protein"/>
    <property type="match status" value="1"/>
</dbReference>
<feature type="domain" description="PTS EIIA type-2" evidence="1">
    <location>
        <begin position="1"/>
        <end position="146"/>
    </location>
</feature>
<keyword evidence="2" id="KW-0808">Transferase</keyword>
<dbReference type="InterPro" id="IPR016152">
    <property type="entry name" value="PTrfase/Anion_transptr"/>
</dbReference>
<dbReference type="Pfam" id="PF00359">
    <property type="entry name" value="PTS_EIIA_2"/>
    <property type="match status" value="1"/>
</dbReference>
<reference evidence="2 3" key="1">
    <citation type="submission" date="2024-09" db="EMBL/GenBank/DDBJ databases">
        <authorList>
            <person name="Sun Q."/>
            <person name="Mori K."/>
        </authorList>
    </citation>
    <scope>NUCLEOTIDE SEQUENCE [LARGE SCALE GENOMIC DNA]</scope>
    <source>
        <strain evidence="2 3">CCM 7539</strain>
    </source>
</reference>
<proteinExistence type="predicted"/>
<evidence type="ECO:0000313" key="2">
    <source>
        <dbReference type="EMBL" id="MFC0308660.1"/>
    </source>
</evidence>
<dbReference type="RefSeq" id="WP_382369108.1">
    <property type="nucleotide sequence ID" value="NZ_JBHLWB010000002.1"/>
</dbReference>
<dbReference type="InterPro" id="IPR002178">
    <property type="entry name" value="PTS_EIIA_type-2_dom"/>
</dbReference>
<dbReference type="InterPro" id="IPR051541">
    <property type="entry name" value="PTS_SugarTrans_NitroReg"/>
</dbReference>
<evidence type="ECO:0000259" key="1">
    <source>
        <dbReference type="PROSITE" id="PS51094"/>
    </source>
</evidence>
<dbReference type="Gene3D" id="3.40.930.10">
    <property type="entry name" value="Mannitol-specific EII, Chain A"/>
    <property type="match status" value="1"/>
</dbReference>
<dbReference type="GO" id="GO:0016740">
    <property type="term" value="F:transferase activity"/>
    <property type="evidence" value="ECO:0007669"/>
    <property type="project" value="UniProtKB-KW"/>
</dbReference>
<dbReference type="CDD" id="cd00211">
    <property type="entry name" value="PTS_IIA_fru"/>
    <property type="match status" value="1"/>
</dbReference>
<comment type="caution">
    <text evidence="2">The sequence shown here is derived from an EMBL/GenBank/DDBJ whole genome shotgun (WGS) entry which is preliminary data.</text>
</comment>